<accession>A0A0L7QZL8</accession>
<sequence>MIVIMLSCLIYGYIHWEIVEASGKKESPDCETVPHFYTKLPTCVTVIRMYYKVPLNHL</sequence>
<organism evidence="2 3">
    <name type="scientific">Habropoda laboriosa</name>
    <dbReference type="NCBI Taxonomy" id="597456"/>
    <lineage>
        <taxon>Eukaryota</taxon>
        <taxon>Metazoa</taxon>
        <taxon>Ecdysozoa</taxon>
        <taxon>Arthropoda</taxon>
        <taxon>Hexapoda</taxon>
        <taxon>Insecta</taxon>
        <taxon>Pterygota</taxon>
        <taxon>Neoptera</taxon>
        <taxon>Endopterygota</taxon>
        <taxon>Hymenoptera</taxon>
        <taxon>Apocrita</taxon>
        <taxon>Aculeata</taxon>
        <taxon>Apoidea</taxon>
        <taxon>Anthophila</taxon>
        <taxon>Apidae</taxon>
        <taxon>Habropoda</taxon>
    </lineage>
</organism>
<feature type="signal peptide" evidence="1">
    <location>
        <begin position="1"/>
        <end position="21"/>
    </location>
</feature>
<gene>
    <name evidence="2" type="ORF">WH47_01307</name>
</gene>
<dbReference type="AlphaFoldDB" id="A0A0L7QZL8"/>
<proteinExistence type="predicted"/>
<dbReference type="EMBL" id="KQ414681">
    <property type="protein sequence ID" value="KOC63992.1"/>
    <property type="molecule type" value="Genomic_DNA"/>
</dbReference>
<name>A0A0L7QZL8_9HYME</name>
<keyword evidence="1" id="KW-0732">Signal</keyword>
<reference evidence="2 3" key="1">
    <citation type="submission" date="2015-07" db="EMBL/GenBank/DDBJ databases">
        <title>The genome of Habropoda laboriosa.</title>
        <authorList>
            <person name="Pan H."/>
            <person name="Kapheim K."/>
        </authorList>
    </citation>
    <scope>NUCLEOTIDE SEQUENCE [LARGE SCALE GENOMIC DNA]</scope>
    <source>
        <strain evidence="2">0110345459</strain>
    </source>
</reference>
<protein>
    <submittedName>
        <fullName evidence="2">Uncharacterized protein</fullName>
    </submittedName>
</protein>
<evidence type="ECO:0000256" key="1">
    <source>
        <dbReference type="SAM" id="SignalP"/>
    </source>
</evidence>
<evidence type="ECO:0000313" key="3">
    <source>
        <dbReference type="Proteomes" id="UP000053825"/>
    </source>
</evidence>
<feature type="chain" id="PRO_5005574979" evidence="1">
    <location>
        <begin position="22"/>
        <end position="58"/>
    </location>
</feature>
<keyword evidence="3" id="KW-1185">Reference proteome</keyword>
<dbReference type="Proteomes" id="UP000053825">
    <property type="component" value="Unassembled WGS sequence"/>
</dbReference>
<evidence type="ECO:0000313" key="2">
    <source>
        <dbReference type="EMBL" id="KOC63992.1"/>
    </source>
</evidence>